<name>A0AAE0YH37_9GAST</name>
<reference evidence="1" key="1">
    <citation type="journal article" date="2023" name="G3 (Bethesda)">
        <title>A reference genome for the long-term kleptoplast-retaining sea slug Elysia crispata morphotype clarki.</title>
        <authorList>
            <person name="Eastman K.E."/>
            <person name="Pendleton A.L."/>
            <person name="Shaikh M.A."/>
            <person name="Suttiyut T."/>
            <person name="Ogas R."/>
            <person name="Tomko P."/>
            <person name="Gavelis G."/>
            <person name="Widhalm J.R."/>
            <person name="Wisecaver J.H."/>
        </authorList>
    </citation>
    <scope>NUCLEOTIDE SEQUENCE</scope>
    <source>
        <strain evidence="1">ECLA1</strain>
    </source>
</reference>
<dbReference type="EMBL" id="JAWDGP010006203">
    <property type="protein sequence ID" value="KAK3745641.1"/>
    <property type="molecule type" value="Genomic_DNA"/>
</dbReference>
<protein>
    <submittedName>
        <fullName evidence="1">Uncharacterized protein</fullName>
    </submittedName>
</protein>
<dbReference type="Proteomes" id="UP001283361">
    <property type="component" value="Unassembled WGS sequence"/>
</dbReference>
<organism evidence="1 2">
    <name type="scientific">Elysia crispata</name>
    <name type="common">lettuce slug</name>
    <dbReference type="NCBI Taxonomy" id="231223"/>
    <lineage>
        <taxon>Eukaryota</taxon>
        <taxon>Metazoa</taxon>
        <taxon>Spiralia</taxon>
        <taxon>Lophotrochozoa</taxon>
        <taxon>Mollusca</taxon>
        <taxon>Gastropoda</taxon>
        <taxon>Heterobranchia</taxon>
        <taxon>Euthyneura</taxon>
        <taxon>Panpulmonata</taxon>
        <taxon>Sacoglossa</taxon>
        <taxon>Placobranchoidea</taxon>
        <taxon>Plakobranchidae</taxon>
        <taxon>Elysia</taxon>
    </lineage>
</organism>
<keyword evidence="2" id="KW-1185">Reference proteome</keyword>
<evidence type="ECO:0000313" key="2">
    <source>
        <dbReference type="Proteomes" id="UP001283361"/>
    </source>
</evidence>
<evidence type="ECO:0000313" key="1">
    <source>
        <dbReference type="EMBL" id="KAK3745641.1"/>
    </source>
</evidence>
<comment type="caution">
    <text evidence="1">The sequence shown here is derived from an EMBL/GenBank/DDBJ whole genome shotgun (WGS) entry which is preliminary data.</text>
</comment>
<accession>A0AAE0YH37</accession>
<gene>
    <name evidence="1" type="ORF">RRG08_015429</name>
</gene>
<sequence length="215" mass="24021">MANLITSRSVAVLRYSVGRKLIGTSKIRVQVTVLFVKRLIDVGCWCLQSGGLRLDSFRHGPKIQALHTSLRSATMFALSPAARPFSPQLGTVSLMWRASLPRYLNTVLCILTSGALVFQDIFQYCIVSLDLWCAFLPRYLSTLYCVSRPLLGLALPPFAQNWADFRFSSTQSAQSSSEYLHSRSFIMAVSAIDSDVHIAACRTRHRARARTCLEE</sequence>
<dbReference type="AlphaFoldDB" id="A0AAE0YH37"/>
<proteinExistence type="predicted"/>